<organism evidence="1 2">
    <name type="scientific">Candidatus Limousia pullorum</name>
    <dbReference type="NCBI Taxonomy" id="2840860"/>
    <lineage>
        <taxon>Bacteria</taxon>
        <taxon>Bacillati</taxon>
        <taxon>Bacillota</taxon>
        <taxon>Clostridia</taxon>
        <taxon>Eubacteriales</taxon>
        <taxon>Oscillospiraceae</taxon>
        <taxon>Oscillospiraceae incertae sedis</taxon>
        <taxon>Candidatus Limousia</taxon>
    </lineage>
</organism>
<gene>
    <name evidence="1" type="ORF">IAD22_06195</name>
</gene>
<evidence type="ECO:0000313" key="2">
    <source>
        <dbReference type="Proteomes" id="UP000824118"/>
    </source>
</evidence>
<dbReference type="InterPro" id="IPR036286">
    <property type="entry name" value="LexA/Signal_pep-like_sf"/>
</dbReference>
<protein>
    <submittedName>
        <fullName evidence="1">S24/S26 family peptidase</fullName>
    </submittedName>
</protein>
<sequence length="147" mass="17125">MSEYSTIEAEIEKHGTGIFTNVGDSMMPLLRQRRDIIHISKVEGRLKKYDVPLYKRDNGQYVLHRILKVRENDYVICGDNRTGMEEGITDRHIIGVMTGVSRDGKFLSVNDKKYKLYVMLWGGRKSYRIFLLRVKSVMKRLIKGKGR</sequence>
<dbReference type="AlphaFoldDB" id="A0A9D1S889"/>
<name>A0A9D1S889_9FIRM</name>
<accession>A0A9D1S889</accession>
<evidence type="ECO:0000313" key="1">
    <source>
        <dbReference type="EMBL" id="HIU50586.1"/>
    </source>
</evidence>
<reference evidence="1" key="1">
    <citation type="submission" date="2020-10" db="EMBL/GenBank/DDBJ databases">
        <authorList>
            <person name="Gilroy R."/>
        </authorList>
    </citation>
    <scope>NUCLEOTIDE SEQUENCE</scope>
    <source>
        <strain evidence="1">ChiGjej1B1-1684</strain>
    </source>
</reference>
<dbReference type="SUPFAM" id="SSF51306">
    <property type="entry name" value="LexA/Signal peptidase"/>
    <property type="match status" value="1"/>
</dbReference>
<proteinExistence type="predicted"/>
<comment type="caution">
    <text evidence="1">The sequence shown here is derived from an EMBL/GenBank/DDBJ whole genome shotgun (WGS) entry which is preliminary data.</text>
</comment>
<dbReference type="EMBL" id="DVNG01000090">
    <property type="protein sequence ID" value="HIU50586.1"/>
    <property type="molecule type" value="Genomic_DNA"/>
</dbReference>
<dbReference type="Proteomes" id="UP000824118">
    <property type="component" value="Unassembled WGS sequence"/>
</dbReference>
<reference evidence="1" key="2">
    <citation type="journal article" date="2021" name="PeerJ">
        <title>Extensive microbial diversity within the chicken gut microbiome revealed by metagenomics and culture.</title>
        <authorList>
            <person name="Gilroy R."/>
            <person name="Ravi A."/>
            <person name="Getino M."/>
            <person name="Pursley I."/>
            <person name="Horton D.L."/>
            <person name="Alikhan N.F."/>
            <person name="Baker D."/>
            <person name="Gharbi K."/>
            <person name="Hall N."/>
            <person name="Watson M."/>
            <person name="Adriaenssens E.M."/>
            <person name="Foster-Nyarko E."/>
            <person name="Jarju S."/>
            <person name="Secka A."/>
            <person name="Antonio M."/>
            <person name="Oren A."/>
            <person name="Chaudhuri R.R."/>
            <person name="La Ragione R."/>
            <person name="Hildebrand F."/>
            <person name="Pallen M.J."/>
        </authorList>
    </citation>
    <scope>NUCLEOTIDE SEQUENCE</scope>
    <source>
        <strain evidence="1">ChiGjej1B1-1684</strain>
    </source>
</reference>
<dbReference type="CDD" id="cd06462">
    <property type="entry name" value="Peptidase_S24_S26"/>
    <property type="match status" value="1"/>
</dbReference>